<accession>A0ACC3S861</accession>
<evidence type="ECO:0000313" key="2">
    <source>
        <dbReference type="Proteomes" id="UP001320706"/>
    </source>
</evidence>
<name>A0ACC3S861_9PEZI</name>
<organism evidence="1 2">
    <name type="scientific">Zalaria obscura</name>
    <dbReference type="NCBI Taxonomy" id="2024903"/>
    <lineage>
        <taxon>Eukaryota</taxon>
        <taxon>Fungi</taxon>
        <taxon>Dikarya</taxon>
        <taxon>Ascomycota</taxon>
        <taxon>Pezizomycotina</taxon>
        <taxon>Dothideomycetes</taxon>
        <taxon>Dothideomycetidae</taxon>
        <taxon>Dothideales</taxon>
        <taxon>Zalariaceae</taxon>
        <taxon>Zalaria</taxon>
    </lineage>
</organism>
<dbReference type="EMBL" id="JAMKPW020000036">
    <property type="protein sequence ID" value="KAK8201376.1"/>
    <property type="molecule type" value="Genomic_DNA"/>
</dbReference>
<gene>
    <name evidence="1" type="ORF">M8818_005887</name>
</gene>
<keyword evidence="2" id="KW-1185">Reference proteome</keyword>
<proteinExistence type="predicted"/>
<sequence length="206" mass="22688">MSWKDDAVEHRDGSGHCHGGCDCYGADDTRVEDTKHRHQAQTDGGLCLCFSTSHLAKLNGVVSGDHLGFAYIAPIIYLQVELSWSLISTSIPSLRAFLQPLEPQAVPKGTVITAINPVQTFSRRLSAWSGSITAKSERWSDDLESARPQRQRMTAVTTVQGNIRRLGSVPEDLEPPSSTLDWGQIRRDDTWEIQCRRASEITLAGG</sequence>
<evidence type="ECO:0000313" key="1">
    <source>
        <dbReference type="EMBL" id="KAK8201376.1"/>
    </source>
</evidence>
<comment type="caution">
    <text evidence="1">The sequence shown here is derived from an EMBL/GenBank/DDBJ whole genome shotgun (WGS) entry which is preliminary data.</text>
</comment>
<protein>
    <submittedName>
        <fullName evidence="1">Uncharacterized protein</fullName>
    </submittedName>
</protein>
<dbReference type="Proteomes" id="UP001320706">
    <property type="component" value="Unassembled WGS sequence"/>
</dbReference>
<reference evidence="1" key="1">
    <citation type="submission" date="2024-02" db="EMBL/GenBank/DDBJ databases">
        <title>Metagenome Assembled Genome of Zalaria obscura JY119.</title>
        <authorList>
            <person name="Vighnesh L."/>
            <person name="Jagadeeshwari U."/>
            <person name="Venkata Ramana C."/>
            <person name="Sasikala C."/>
        </authorList>
    </citation>
    <scope>NUCLEOTIDE SEQUENCE</scope>
    <source>
        <strain evidence="1">JY119</strain>
    </source>
</reference>